<evidence type="ECO:0000313" key="1">
    <source>
        <dbReference type="EMBL" id="VDP73519.1"/>
    </source>
</evidence>
<protein>
    <submittedName>
        <fullName evidence="1">Uncharacterized protein</fullName>
    </submittedName>
</protein>
<accession>A0A183PS81</accession>
<dbReference type="Proteomes" id="UP000269396">
    <property type="component" value="Unassembled WGS sequence"/>
</dbReference>
<dbReference type="STRING" id="31246.A0A183PS81"/>
<dbReference type="AlphaFoldDB" id="A0A183PS81"/>
<reference evidence="1 2" key="1">
    <citation type="submission" date="2018-11" db="EMBL/GenBank/DDBJ databases">
        <authorList>
            <consortium name="Pathogen Informatics"/>
        </authorList>
    </citation>
    <scope>NUCLEOTIDE SEQUENCE [LARGE SCALE GENOMIC DNA]</scope>
    <source>
        <strain>Denwood</strain>
        <strain evidence="2">Zambia</strain>
    </source>
</reference>
<keyword evidence="2" id="KW-1185">Reference proteome</keyword>
<dbReference type="Gene3D" id="1.25.40.420">
    <property type="match status" value="1"/>
</dbReference>
<organism evidence="1 2">
    <name type="scientific">Schistosoma mattheei</name>
    <dbReference type="NCBI Taxonomy" id="31246"/>
    <lineage>
        <taxon>Eukaryota</taxon>
        <taxon>Metazoa</taxon>
        <taxon>Spiralia</taxon>
        <taxon>Lophotrochozoa</taxon>
        <taxon>Platyhelminthes</taxon>
        <taxon>Trematoda</taxon>
        <taxon>Digenea</taxon>
        <taxon>Strigeidida</taxon>
        <taxon>Schistosomatoidea</taxon>
        <taxon>Schistosomatidae</taxon>
        <taxon>Schistosoma</taxon>
    </lineage>
</organism>
<name>A0A183PS81_9TREM</name>
<dbReference type="InterPro" id="IPR011705">
    <property type="entry name" value="BACK"/>
</dbReference>
<sequence length="113" mass="13414">MEFMESGETCDIIAIEIAEQNIYFDRLLKSSYWLELGTRDDFRKFRKIWYTLDFKKLSVNHIRPILQENTSNCKHVKNVFQAVIQWISEDSETLIKFSLELLLCIRLGMQSST</sequence>
<gene>
    <name evidence="1" type="ORF">SMTD_LOCUS17217</name>
</gene>
<proteinExistence type="predicted"/>
<dbReference type="Pfam" id="PF07707">
    <property type="entry name" value="BACK"/>
    <property type="match status" value="1"/>
</dbReference>
<dbReference type="EMBL" id="UZAL01038367">
    <property type="protein sequence ID" value="VDP73519.1"/>
    <property type="molecule type" value="Genomic_DNA"/>
</dbReference>
<evidence type="ECO:0000313" key="2">
    <source>
        <dbReference type="Proteomes" id="UP000269396"/>
    </source>
</evidence>